<protein>
    <recommendedName>
        <fullName evidence="6">Flagellar secretion chaperone FliS</fullName>
    </recommendedName>
</protein>
<dbReference type="PANTHER" id="PTHR34773">
    <property type="entry name" value="FLAGELLAR SECRETION CHAPERONE FLIS"/>
    <property type="match status" value="1"/>
</dbReference>
<dbReference type="Proteomes" id="UP001596989">
    <property type="component" value="Unassembled WGS sequence"/>
</dbReference>
<dbReference type="SUPFAM" id="SSF101116">
    <property type="entry name" value="Flagellar export chaperone FliS"/>
    <property type="match status" value="1"/>
</dbReference>
<evidence type="ECO:0000256" key="4">
    <source>
        <dbReference type="ARBA" id="ARBA00022795"/>
    </source>
</evidence>
<comment type="caution">
    <text evidence="7">The sequence shown here is derived from an EMBL/GenBank/DDBJ whole genome shotgun (WGS) entry which is preliminary data.</text>
</comment>
<dbReference type="PANTHER" id="PTHR34773:SF1">
    <property type="entry name" value="FLAGELLAR SECRETION CHAPERONE FLIS"/>
    <property type="match status" value="1"/>
</dbReference>
<dbReference type="InterPro" id="IPR003713">
    <property type="entry name" value="FliS"/>
</dbReference>
<accession>A0ABW3HWM3</accession>
<keyword evidence="3 6" id="KW-0963">Cytoplasm</keyword>
<evidence type="ECO:0000256" key="6">
    <source>
        <dbReference type="PIRNR" id="PIRNR039090"/>
    </source>
</evidence>
<dbReference type="NCBIfam" id="TIGR00208">
    <property type="entry name" value="fliS"/>
    <property type="match status" value="1"/>
</dbReference>
<evidence type="ECO:0000256" key="5">
    <source>
        <dbReference type="ARBA" id="ARBA00023186"/>
    </source>
</evidence>
<name>A0ABW3HWM3_9BACL</name>
<gene>
    <name evidence="7" type="primary">fliS</name>
    <name evidence="7" type="ORF">ACFQ2I_21390</name>
</gene>
<evidence type="ECO:0000256" key="2">
    <source>
        <dbReference type="ARBA" id="ARBA00008787"/>
    </source>
</evidence>
<proteinExistence type="inferred from homology"/>
<dbReference type="Pfam" id="PF02561">
    <property type="entry name" value="FliS"/>
    <property type="match status" value="1"/>
</dbReference>
<keyword evidence="7" id="KW-0282">Flagellum</keyword>
<dbReference type="Gene3D" id="1.20.120.340">
    <property type="entry name" value="Flagellar protein FliS"/>
    <property type="match status" value="1"/>
</dbReference>
<keyword evidence="5" id="KW-0143">Chaperone</keyword>
<keyword evidence="4 6" id="KW-1005">Bacterial flagellum biogenesis</keyword>
<dbReference type="EMBL" id="JBHTJZ010000068">
    <property type="protein sequence ID" value="MFD0961896.1"/>
    <property type="molecule type" value="Genomic_DNA"/>
</dbReference>
<dbReference type="RefSeq" id="WP_377567901.1">
    <property type="nucleotide sequence ID" value="NZ_JBHTJZ010000068.1"/>
</dbReference>
<keyword evidence="7" id="KW-0966">Cell projection</keyword>
<dbReference type="PIRSF" id="PIRSF039090">
    <property type="entry name" value="Flis"/>
    <property type="match status" value="1"/>
</dbReference>
<evidence type="ECO:0000256" key="1">
    <source>
        <dbReference type="ARBA" id="ARBA00004514"/>
    </source>
</evidence>
<dbReference type="CDD" id="cd16098">
    <property type="entry name" value="FliS"/>
    <property type="match status" value="1"/>
</dbReference>
<reference evidence="8" key="1">
    <citation type="journal article" date="2019" name="Int. J. Syst. Evol. Microbiol.">
        <title>The Global Catalogue of Microorganisms (GCM) 10K type strain sequencing project: providing services to taxonomists for standard genome sequencing and annotation.</title>
        <authorList>
            <consortium name="The Broad Institute Genomics Platform"/>
            <consortium name="The Broad Institute Genome Sequencing Center for Infectious Disease"/>
            <person name="Wu L."/>
            <person name="Ma J."/>
        </authorList>
    </citation>
    <scope>NUCLEOTIDE SEQUENCE [LARGE SCALE GENOMIC DNA]</scope>
    <source>
        <strain evidence="8">CCUG 59129</strain>
    </source>
</reference>
<keyword evidence="8" id="KW-1185">Reference proteome</keyword>
<dbReference type="InterPro" id="IPR036584">
    <property type="entry name" value="FliS_sf"/>
</dbReference>
<evidence type="ECO:0000256" key="3">
    <source>
        <dbReference type="ARBA" id="ARBA00022490"/>
    </source>
</evidence>
<organism evidence="7 8">
    <name type="scientific">Paenibacillus chungangensis</name>
    <dbReference type="NCBI Taxonomy" id="696535"/>
    <lineage>
        <taxon>Bacteria</taxon>
        <taxon>Bacillati</taxon>
        <taxon>Bacillota</taxon>
        <taxon>Bacilli</taxon>
        <taxon>Bacillales</taxon>
        <taxon>Paenibacillaceae</taxon>
        <taxon>Paenibacillus</taxon>
    </lineage>
</organism>
<evidence type="ECO:0000313" key="7">
    <source>
        <dbReference type="EMBL" id="MFD0961896.1"/>
    </source>
</evidence>
<keyword evidence="7" id="KW-0969">Cilium</keyword>
<comment type="similarity">
    <text evidence="2 6">Belongs to the FliS family.</text>
</comment>
<comment type="subcellular location">
    <subcellularLocation>
        <location evidence="1 6">Cytoplasm</location>
        <location evidence="1 6">Cytosol</location>
    </subcellularLocation>
</comment>
<sequence length="132" mass="14851">MQNSPYRIYQQSSVNTATGSKLLIMLFEGAVRFTKAGIEAIETKNYDMANEKLKKAQAIVHELIASLDFDYEISNELIRIYEYLLHQLIQANVQKDAKIAGEVLVHLKDLLETWKEAEKSSAKGGAYQVGTV</sequence>
<evidence type="ECO:0000313" key="8">
    <source>
        <dbReference type="Proteomes" id="UP001596989"/>
    </source>
</evidence>